<name>A0A7K7RBL9_9PASS</name>
<dbReference type="InterPro" id="IPR009852">
    <property type="entry name" value="CENPJ_C_dom"/>
</dbReference>
<dbReference type="Pfam" id="PF07202">
    <property type="entry name" value="Tcp10_C"/>
    <property type="match status" value="2"/>
</dbReference>
<dbReference type="EMBL" id="VZSU01000106">
    <property type="protein sequence ID" value="NWZ89624.1"/>
    <property type="molecule type" value="Genomic_DNA"/>
</dbReference>
<feature type="domain" description="Centromere protein J C-terminal" evidence="2">
    <location>
        <begin position="43"/>
        <end position="71"/>
    </location>
</feature>
<proteinExistence type="inferred from homology"/>
<evidence type="ECO:0000256" key="1">
    <source>
        <dbReference type="ARBA" id="ARBA00005627"/>
    </source>
</evidence>
<organism evidence="3 4">
    <name type="scientific">Nesospiza acunhae</name>
    <dbReference type="NCBI Taxonomy" id="381881"/>
    <lineage>
        <taxon>Eukaryota</taxon>
        <taxon>Metazoa</taxon>
        <taxon>Chordata</taxon>
        <taxon>Craniata</taxon>
        <taxon>Vertebrata</taxon>
        <taxon>Euteleostomi</taxon>
        <taxon>Archelosauria</taxon>
        <taxon>Archosauria</taxon>
        <taxon>Dinosauria</taxon>
        <taxon>Saurischia</taxon>
        <taxon>Theropoda</taxon>
        <taxon>Coelurosauria</taxon>
        <taxon>Aves</taxon>
        <taxon>Neognathae</taxon>
        <taxon>Neoaves</taxon>
        <taxon>Telluraves</taxon>
        <taxon>Australaves</taxon>
        <taxon>Passeriformes</taxon>
        <taxon>Thraupidae</taxon>
        <taxon>Nesospiza</taxon>
    </lineage>
</organism>
<evidence type="ECO:0000313" key="3">
    <source>
        <dbReference type="EMBL" id="NWZ89624.1"/>
    </source>
</evidence>
<accession>A0A7K7RBL9</accession>
<dbReference type="GO" id="GO:0005813">
    <property type="term" value="C:centrosome"/>
    <property type="evidence" value="ECO:0007669"/>
    <property type="project" value="TreeGrafter"/>
</dbReference>
<comment type="similarity">
    <text evidence="1">Belongs to the TCP10 family.</text>
</comment>
<feature type="non-terminal residue" evidence="3">
    <location>
        <position position="159"/>
    </location>
</feature>
<protein>
    <submittedName>
        <fullName evidence="3">CENPJ protein</fullName>
    </submittedName>
</protein>
<dbReference type="PANTHER" id="PTHR10331">
    <property type="entry name" value="T COMPLEX PROTEIN 10"/>
    <property type="match status" value="1"/>
</dbReference>
<evidence type="ECO:0000259" key="2">
    <source>
        <dbReference type="Pfam" id="PF07202"/>
    </source>
</evidence>
<dbReference type="PANTHER" id="PTHR10331:SF25">
    <property type="entry name" value="T-COMPLEX PROTEIN 10A-RELATED"/>
    <property type="match status" value="1"/>
</dbReference>
<dbReference type="GO" id="GO:0061511">
    <property type="term" value="P:centriole elongation"/>
    <property type="evidence" value="ECO:0007669"/>
    <property type="project" value="TreeGrafter"/>
</dbReference>
<sequence length="159" mass="18367">KEIGSDEGMTTISFSNGDVKKIMSDQRVIYYYADAQTTHTAYPDGLEVLQFPNNQIEKHHPDGTQEIVFPDHTVKCFYSNRLKETSFPDGTIVKVEKNRDKLVVFSDSQRESHTAQFRRKEYLDGTGKTLLCNRRQETKYSTGRLQIKDEEGNLILDKR</sequence>
<dbReference type="GO" id="GO:0060271">
    <property type="term" value="P:cilium assembly"/>
    <property type="evidence" value="ECO:0007669"/>
    <property type="project" value="TreeGrafter"/>
</dbReference>
<dbReference type="InterPro" id="IPR026581">
    <property type="entry name" value="TCP10L/CENPJ"/>
</dbReference>
<dbReference type="AlphaFoldDB" id="A0A7K7RBL9"/>
<dbReference type="Gene3D" id="2.60.450.20">
    <property type="match status" value="1"/>
</dbReference>
<dbReference type="GO" id="GO:0015631">
    <property type="term" value="F:tubulin binding"/>
    <property type="evidence" value="ECO:0007669"/>
    <property type="project" value="TreeGrafter"/>
</dbReference>
<keyword evidence="4" id="KW-1185">Reference proteome</keyword>
<feature type="domain" description="Centromere protein J C-terminal" evidence="2">
    <location>
        <begin position="82"/>
        <end position="111"/>
    </location>
</feature>
<comment type="caution">
    <text evidence="3">The sequence shown here is derived from an EMBL/GenBank/DDBJ whole genome shotgun (WGS) entry which is preliminary data.</text>
</comment>
<gene>
    <name evidence="3" type="primary">Cenpj_0</name>
    <name evidence="3" type="ORF">NESACU_R04829</name>
</gene>
<reference evidence="3 4" key="1">
    <citation type="submission" date="2019-09" db="EMBL/GenBank/DDBJ databases">
        <title>Bird 10,000 Genomes (B10K) Project - Family phase.</title>
        <authorList>
            <person name="Zhang G."/>
        </authorList>
    </citation>
    <scope>NUCLEOTIDE SEQUENCE [LARGE SCALE GENOMIC DNA]</scope>
    <source>
        <strain evidence="3">OUT-0053</strain>
        <tissue evidence="3">Muscle</tissue>
    </source>
</reference>
<evidence type="ECO:0000313" key="4">
    <source>
        <dbReference type="Proteomes" id="UP000549091"/>
    </source>
</evidence>
<dbReference type="InterPro" id="IPR047002">
    <property type="entry name" value="Tcp10_C_sf"/>
</dbReference>
<dbReference type="Proteomes" id="UP000549091">
    <property type="component" value="Unassembled WGS sequence"/>
</dbReference>
<feature type="non-terminal residue" evidence="3">
    <location>
        <position position="1"/>
    </location>
</feature>
<dbReference type="GO" id="GO:0005814">
    <property type="term" value="C:centriole"/>
    <property type="evidence" value="ECO:0007669"/>
    <property type="project" value="TreeGrafter"/>
</dbReference>